<organism evidence="4">
    <name type="scientific">Barrevirus sp</name>
    <dbReference type="NCBI Taxonomy" id="2487763"/>
    <lineage>
        <taxon>Viruses</taxon>
        <taxon>Varidnaviria</taxon>
        <taxon>Bamfordvirae</taxon>
        <taxon>Nucleocytoviricota</taxon>
        <taxon>Megaviricetes</taxon>
        <taxon>Imitervirales</taxon>
        <taxon>Mimiviridae</taxon>
        <taxon>Klosneuvirinae</taxon>
    </lineage>
</organism>
<keyword evidence="2" id="KW-0812">Transmembrane</keyword>
<feature type="domain" description="AAA+ ATPase" evidence="3">
    <location>
        <begin position="221"/>
        <end position="366"/>
    </location>
</feature>
<accession>A0A3G4ZS60</accession>
<dbReference type="InterPro" id="IPR003960">
    <property type="entry name" value="ATPase_AAA_CS"/>
</dbReference>
<proteinExistence type="inferred from homology"/>
<dbReference type="SUPFAM" id="SSF52540">
    <property type="entry name" value="P-loop containing nucleoside triphosphate hydrolases"/>
    <property type="match status" value="1"/>
</dbReference>
<evidence type="ECO:0000313" key="4">
    <source>
        <dbReference type="EMBL" id="AYV77144.1"/>
    </source>
</evidence>
<dbReference type="InterPro" id="IPR050747">
    <property type="entry name" value="Mitochondrial_chaperone_BCS1"/>
</dbReference>
<dbReference type="PROSITE" id="PS00674">
    <property type="entry name" value="AAA"/>
    <property type="match status" value="1"/>
</dbReference>
<reference evidence="4" key="1">
    <citation type="submission" date="2018-10" db="EMBL/GenBank/DDBJ databases">
        <title>Hidden diversity of soil giant viruses.</title>
        <authorList>
            <person name="Schulz F."/>
            <person name="Alteio L."/>
            <person name="Goudeau D."/>
            <person name="Ryan E.M."/>
            <person name="Malmstrom R.R."/>
            <person name="Blanchard J."/>
            <person name="Woyke T."/>
        </authorList>
    </citation>
    <scope>NUCLEOTIDE SEQUENCE</scope>
    <source>
        <strain evidence="4">BAV1</strain>
    </source>
</reference>
<dbReference type="GO" id="GO:0016887">
    <property type="term" value="F:ATP hydrolysis activity"/>
    <property type="evidence" value="ECO:0007669"/>
    <property type="project" value="InterPro"/>
</dbReference>
<evidence type="ECO:0000256" key="1">
    <source>
        <dbReference type="ARBA" id="ARBA00007448"/>
    </source>
</evidence>
<evidence type="ECO:0000256" key="2">
    <source>
        <dbReference type="SAM" id="Phobius"/>
    </source>
</evidence>
<dbReference type="GO" id="GO:0005524">
    <property type="term" value="F:ATP binding"/>
    <property type="evidence" value="ECO:0007669"/>
    <property type="project" value="InterPro"/>
</dbReference>
<sequence>MITLESLISGQFNINIIYYYLLYQICQLLYSYLLQVIVYLQIYFQPLFVQSFYLDSKGNTNIYDYLEYIYKTNSGRLYKDYTKHKKNNKSFTDSLSPGTYIITFAGKLVFTKYTLEKDKYGQVERYLTMWLLSFDNNFFNNFAKTVKGQVKKECSLYIKQAESRIYNHDGKIYGLWHKVGPIPKRLLRDTIISDTVLNTLIKIFESFCQKPAYYEQFNIPYKLCLLFSGLPGFGKTSVIKSLANEYGYNLYSMSLRTVTDDLLPHIFLSIKKRSILLFEEVDCMTSRQKNIVKTTEEGEEEIKDNEFGLDGKKEKNNSLSLSAFLNALDGILVCEGLIVIMTTNHPEELDPALIRQERVHLHCRLEKSVEVYCKMFKRFFPNIANDSVDTFANTCFEKDLSLADVQAHCVKHLDNVEKALVI</sequence>
<dbReference type="PANTHER" id="PTHR23070">
    <property type="entry name" value="BCS1 AAA-TYPE ATPASE"/>
    <property type="match status" value="1"/>
</dbReference>
<keyword evidence="2" id="KW-0472">Membrane</keyword>
<dbReference type="EMBL" id="MK072011">
    <property type="protein sequence ID" value="AYV77144.1"/>
    <property type="molecule type" value="Genomic_DNA"/>
</dbReference>
<keyword evidence="2" id="KW-1133">Transmembrane helix</keyword>
<dbReference type="Pfam" id="PF00004">
    <property type="entry name" value="AAA"/>
    <property type="match status" value="1"/>
</dbReference>
<evidence type="ECO:0000259" key="3">
    <source>
        <dbReference type="SMART" id="SM00382"/>
    </source>
</evidence>
<comment type="similarity">
    <text evidence="1">Belongs to the AAA ATPase family. BCS1 subfamily.</text>
</comment>
<protein>
    <submittedName>
        <fullName evidence="4">AAA family ATPase</fullName>
    </submittedName>
</protein>
<dbReference type="SMART" id="SM00382">
    <property type="entry name" value="AAA"/>
    <property type="match status" value="1"/>
</dbReference>
<feature type="transmembrane region" description="Helical" evidence="2">
    <location>
        <begin position="21"/>
        <end position="44"/>
    </location>
</feature>
<name>A0A3G4ZS60_9VIRU</name>
<gene>
    <name evidence="4" type="ORF">Barrevirus14_13</name>
</gene>
<dbReference type="InterPro" id="IPR027417">
    <property type="entry name" value="P-loop_NTPase"/>
</dbReference>
<dbReference type="InterPro" id="IPR003593">
    <property type="entry name" value="AAA+_ATPase"/>
</dbReference>
<dbReference type="Gene3D" id="3.40.50.300">
    <property type="entry name" value="P-loop containing nucleotide triphosphate hydrolases"/>
    <property type="match status" value="1"/>
</dbReference>
<dbReference type="InterPro" id="IPR003959">
    <property type="entry name" value="ATPase_AAA_core"/>
</dbReference>